<accession>A0A5Q3Q3E2</accession>
<dbReference type="GO" id="GO:0003677">
    <property type="term" value="F:DNA binding"/>
    <property type="evidence" value="ECO:0007669"/>
    <property type="project" value="InterPro"/>
</dbReference>
<dbReference type="InterPro" id="IPR002543">
    <property type="entry name" value="FtsK_dom"/>
</dbReference>
<dbReference type="Pfam" id="PF01580">
    <property type="entry name" value="FtsK_SpoIIIE"/>
    <property type="match status" value="1"/>
</dbReference>
<evidence type="ECO:0000256" key="2">
    <source>
        <dbReference type="ARBA" id="ARBA00022840"/>
    </source>
</evidence>
<evidence type="ECO:0000256" key="3">
    <source>
        <dbReference type="PROSITE-ProRule" id="PRU00289"/>
    </source>
</evidence>
<dbReference type="AlphaFoldDB" id="A0A5Q3Q3E2"/>
<keyword evidence="6" id="KW-1185">Reference proteome</keyword>
<evidence type="ECO:0000256" key="1">
    <source>
        <dbReference type="ARBA" id="ARBA00022741"/>
    </source>
</evidence>
<keyword evidence="5" id="KW-0131">Cell cycle</keyword>
<keyword evidence="1 3" id="KW-0547">Nucleotide-binding</keyword>
<reference evidence="6" key="1">
    <citation type="submission" date="2019-11" db="EMBL/GenBank/DDBJ databases">
        <title>The complete genome sequence of Saccharopolyspora sp. E2A.</title>
        <authorList>
            <person name="Zhang G."/>
        </authorList>
    </citation>
    <scope>NUCLEOTIDE SEQUENCE [LARGE SCALE GENOMIC DNA]</scope>
    <source>
        <strain evidence="6">E2A</strain>
    </source>
</reference>
<dbReference type="GO" id="GO:0051301">
    <property type="term" value="P:cell division"/>
    <property type="evidence" value="ECO:0007669"/>
    <property type="project" value="UniProtKB-KW"/>
</dbReference>
<protein>
    <submittedName>
        <fullName evidence="5">Cell division protein FtsK</fullName>
    </submittedName>
</protein>
<evidence type="ECO:0000313" key="5">
    <source>
        <dbReference type="EMBL" id="QGK68972.1"/>
    </source>
</evidence>
<dbReference type="Gene3D" id="3.40.50.300">
    <property type="entry name" value="P-loop containing nucleotide triphosphate hydrolases"/>
    <property type="match status" value="1"/>
</dbReference>
<dbReference type="InterPro" id="IPR027417">
    <property type="entry name" value="P-loop_NTPase"/>
</dbReference>
<keyword evidence="5" id="KW-0132">Cell division</keyword>
<dbReference type="PANTHER" id="PTHR22683:SF41">
    <property type="entry name" value="DNA TRANSLOCASE FTSK"/>
    <property type="match status" value="1"/>
</dbReference>
<sequence length="274" mass="30261">MSTDTQPLDKPVPVSGLSIYDPVHLGIDERGYGVDIELIYRNILLGGEPGSGKSVALNNIVAHAAMCTDTRLWLFDGKQVELGLWKSVSDVFVGPDIDAGLQRLQELQRVMDWRYDELDRVRRRKVTQTDPVDVIVAVIDEIAYYSATIGSKEQQEKFVRLVRDLVARGRAAGVIVVAATQRPSADIIPTSLRDLFGFRCAFRCTTEASSDIILGHGWAKQGQSATHIAPEDRGIGLLLAEGGMPRRMKSAYLSDADIYALVDYAHQLRTTIAY</sequence>
<dbReference type="Proteomes" id="UP000371041">
    <property type="component" value="Chromosome"/>
</dbReference>
<dbReference type="SUPFAM" id="SSF52540">
    <property type="entry name" value="P-loop containing nucleoside triphosphate hydrolases"/>
    <property type="match status" value="1"/>
</dbReference>
<dbReference type="InterPro" id="IPR050206">
    <property type="entry name" value="FtsK/SpoIIIE/SftA"/>
</dbReference>
<name>A0A5Q3Q3E2_9PSEU</name>
<organism evidence="5 6">
    <name type="scientific">Allosaccharopolyspora coralli</name>
    <dbReference type="NCBI Taxonomy" id="2665642"/>
    <lineage>
        <taxon>Bacteria</taxon>
        <taxon>Bacillati</taxon>
        <taxon>Actinomycetota</taxon>
        <taxon>Actinomycetes</taxon>
        <taxon>Pseudonocardiales</taxon>
        <taxon>Pseudonocardiaceae</taxon>
        <taxon>Allosaccharopolyspora</taxon>
    </lineage>
</organism>
<feature type="binding site" evidence="3">
    <location>
        <begin position="47"/>
        <end position="54"/>
    </location>
    <ligand>
        <name>ATP</name>
        <dbReference type="ChEBI" id="CHEBI:30616"/>
    </ligand>
</feature>
<dbReference type="RefSeq" id="WP_154075575.1">
    <property type="nucleotide sequence ID" value="NZ_CP045929.1"/>
</dbReference>
<gene>
    <name evidence="5" type="ORF">GIY23_04955</name>
</gene>
<keyword evidence="2 3" id="KW-0067">ATP-binding</keyword>
<dbReference type="KEGG" id="sace:GIY23_04955"/>
<dbReference type="PANTHER" id="PTHR22683">
    <property type="entry name" value="SPORULATION PROTEIN RELATED"/>
    <property type="match status" value="1"/>
</dbReference>
<evidence type="ECO:0000259" key="4">
    <source>
        <dbReference type="PROSITE" id="PS50901"/>
    </source>
</evidence>
<proteinExistence type="predicted"/>
<dbReference type="EMBL" id="CP045929">
    <property type="protein sequence ID" value="QGK68972.1"/>
    <property type="molecule type" value="Genomic_DNA"/>
</dbReference>
<feature type="domain" description="FtsK" evidence="4">
    <location>
        <begin position="20"/>
        <end position="211"/>
    </location>
</feature>
<dbReference type="GO" id="GO:0005524">
    <property type="term" value="F:ATP binding"/>
    <property type="evidence" value="ECO:0007669"/>
    <property type="project" value="UniProtKB-UniRule"/>
</dbReference>
<dbReference type="PROSITE" id="PS50901">
    <property type="entry name" value="FTSK"/>
    <property type="match status" value="1"/>
</dbReference>
<evidence type="ECO:0000313" key="6">
    <source>
        <dbReference type="Proteomes" id="UP000371041"/>
    </source>
</evidence>